<evidence type="ECO:0000313" key="8">
    <source>
        <dbReference type="Proteomes" id="UP000663720"/>
    </source>
</evidence>
<feature type="transmembrane region" description="Helical" evidence="6">
    <location>
        <begin position="287"/>
        <end position="305"/>
    </location>
</feature>
<feature type="transmembrane region" description="Helical" evidence="6">
    <location>
        <begin position="20"/>
        <end position="42"/>
    </location>
</feature>
<dbReference type="PANTHER" id="PTHR33529:SF6">
    <property type="entry name" value="YJGP_YJGQ FAMILY PERMEASE"/>
    <property type="match status" value="1"/>
</dbReference>
<keyword evidence="4 6" id="KW-1133">Transmembrane helix</keyword>
<comment type="subcellular location">
    <subcellularLocation>
        <location evidence="1">Cell membrane</location>
        <topology evidence="1">Multi-pass membrane protein</topology>
    </subcellularLocation>
</comment>
<dbReference type="GO" id="GO:0015920">
    <property type="term" value="P:lipopolysaccharide transport"/>
    <property type="evidence" value="ECO:0007669"/>
    <property type="project" value="TreeGrafter"/>
</dbReference>
<evidence type="ECO:0000256" key="1">
    <source>
        <dbReference type="ARBA" id="ARBA00004651"/>
    </source>
</evidence>
<dbReference type="AlphaFoldDB" id="A0A975B332"/>
<proteinExistence type="predicted"/>
<keyword evidence="8" id="KW-1185">Reference proteome</keyword>
<keyword evidence="2" id="KW-1003">Cell membrane</keyword>
<keyword evidence="5 6" id="KW-0472">Membrane</keyword>
<evidence type="ECO:0000256" key="4">
    <source>
        <dbReference type="ARBA" id="ARBA00022989"/>
    </source>
</evidence>
<feature type="transmembrane region" description="Helical" evidence="6">
    <location>
        <begin position="317"/>
        <end position="336"/>
    </location>
</feature>
<dbReference type="EMBL" id="CP061799">
    <property type="protein sequence ID" value="QTA77885.1"/>
    <property type="molecule type" value="Genomic_DNA"/>
</dbReference>
<evidence type="ECO:0000313" key="7">
    <source>
        <dbReference type="EMBL" id="QTA77885.1"/>
    </source>
</evidence>
<feature type="transmembrane region" description="Helical" evidence="6">
    <location>
        <begin position="102"/>
        <end position="125"/>
    </location>
</feature>
<dbReference type="InterPro" id="IPR005495">
    <property type="entry name" value="LptG/LptF_permease"/>
</dbReference>
<dbReference type="NCBIfam" id="TIGR04407">
    <property type="entry name" value="LptF_YjgP"/>
    <property type="match status" value="1"/>
</dbReference>
<dbReference type="GO" id="GO:0055085">
    <property type="term" value="P:transmembrane transport"/>
    <property type="evidence" value="ECO:0007669"/>
    <property type="project" value="InterPro"/>
</dbReference>
<evidence type="ECO:0000256" key="3">
    <source>
        <dbReference type="ARBA" id="ARBA00022692"/>
    </source>
</evidence>
<dbReference type="PANTHER" id="PTHR33529">
    <property type="entry name" value="SLR0882 PROTEIN-RELATED"/>
    <property type="match status" value="1"/>
</dbReference>
<dbReference type="Proteomes" id="UP000663720">
    <property type="component" value="Chromosome"/>
</dbReference>
<feature type="transmembrane region" description="Helical" evidence="6">
    <location>
        <begin position="342"/>
        <end position="363"/>
    </location>
</feature>
<sequence length="386" mass="43822">MKVNSIINRYIFKEMLSPFFINIIFFMFVFLLTEILEITNMIVNYKINLLSVAKLMAYSMPYFLVFIIPMSVMMTVLLTFLKMSSDNEITALKSGGINIYQLLPPVFIFCLAGCFLTGIMIIYGLPWGKMSLKQLTIDVARSNIDIGLKERTFNNSFKGVMLYVNKIDLKNKELIDIFIQDERTHNAGVTIIAPKGKLFSDPENLLFHLKLFNGNINQVDIDKRSVNSVNFDTYDIKLDLKKAVENTGLGPKDGKEMNLAELYEYINNAQVKDIRYYSILIEFHRKFSIPFACIALGLLAVPLGVQSKSARKSFGLGLGLLLFLFYYLLLSAGLVFGEAGKYPPLIGMWVPNIVTGGIGIFLLNRTVKGRPVYIDMLPRLIKIFQR</sequence>
<evidence type="ECO:0000256" key="2">
    <source>
        <dbReference type="ARBA" id="ARBA00022475"/>
    </source>
</evidence>
<protein>
    <submittedName>
        <fullName evidence="7">Permease YjgP/YjgQ family protein</fullName>
    </submittedName>
</protein>
<accession>A0A975B332</accession>
<dbReference type="KEGG" id="dli:dnl_00830"/>
<reference evidence="7" key="1">
    <citation type="journal article" date="2021" name="Microb. Physiol.">
        <title>Proteogenomic Insights into the Physiology of Marine, Sulfate-Reducing, Filamentous Desulfonema limicola and Desulfonema magnum.</title>
        <authorList>
            <person name="Schnaars V."/>
            <person name="Wohlbrand L."/>
            <person name="Scheve S."/>
            <person name="Hinrichs C."/>
            <person name="Reinhardt R."/>
            <person name="Rabus R."/>
        </authorList>
    </citation>
    <scope>NUCLEOTIDE SEQUENCE</scope>
    <source>
        <strain evidence="7">5ac10</strain>
    </source>
</reference>
<organism evidence="7 8">
    <name type="scientific">Desulfonema limicola</name>
    <dbReference type="NCBI Taxonomy" id="45656"/>
    <lineage>
        <taxon>Bacteria</taxon>
        <taxon>Pseudomonadati</taxon>
        <taxon>Thermodesulfobacteriota</taxon>
        <taxon>Desulfobacteria</taxon>
        <taxon>Desulfobacterales</taxon>
        <taxon>Desulfococcaceae</taxon>
        <taxon>Desulfonema</taxon>
    </lineage>
</organism>
<gene>
    <name evidence="7" type="ORF">dnl_00830</name>
</gene>
<keyword evidence="3 6" id="KW-0812">Transmembrane</keyword>
<dbReference type="Pfam" id="PF03739">
    <property type="entry name" value="LptF_LptG"/>
    <property type="match status" value="1"/>
</dbReference>
<dbReference type="RefSeq" id="WP_207689807.1">
    <property type="nucleotide sequence ID" value="NZ_CP061799.1"/>
</dbReference>
<feature type="transmembrane region" description="Helical" evidence="6">
    <location>
        <begin position="62"/>
        <end position="81"/>
    </location>
</feature>
<evidence type="ECO:0000256" key="5">
    <source>
        <dbReference type="ARBA" id="ARBA00023136"/>
    </source>
</evidence>
<dbReference type="InterPro" id="IPR030922">
    <property type="entry name" value="LptF"/>
</dbReference>
<dbReference type="GO" id="GO:0043190">
    <property type="term" value="C:ATP-binding cassette (ABC) transporter complex"/>
    <property type="evidence" value="ECO:0007669"/>
    <property type="project" value="InterPro"/>
</dbReference>
<evidence type="ECO:0000256" key="6">
    <source>
        <dbReference type="SAM" id="Phobius"/>
    </source>
</evidence>
<name>A0A975B332_9BACT</name>